<dbReference type="RefSeq" id="XP_002135108.2">
    <property type="nucleotide sequence ID" value="XM_002135072.3"/>
</dbReference>
<dbReference type="SUPFAM" id="SSF47473">
    <property type="entry name" value="EF-hand"/>
    <property type="match status" value="1"/>
</dbReference>
<feature type="domain" description="EFHB C-terminal EF-hand" evidence="1">
    <location>
        <begin position="425"/>
        <end position="491"/>
    </location>
</feature>
<accession>A0A6I8V1U3</accession>
<protein>
    <recommendedName>
        <fullName evidence="1">EFHB C-terminal EF-hand domain-containing protein</fullName>
    </recommendedName>
</protein>
<dbReference type="Pfam" id="PF25325">
    <property type="entry name" value="EF-hand_EFHB_C"/>
    <property type="match status" value="1"/>
</dbReference>
<evidence type="ECO:0000259" key="1">
    <source>
        <dbReference type="Pfam" id="PF25325"/>
    </source>
</evidence>
<proteinExistence type="predicted"/>
<evidence type="ECO:0000313" key="3">
    <source>
        <dbReference type="RefSeq" id="XP_002135108.2"/>
    </source>
</evidence>
<dbReference type="ExpressionAtlas" id="A0A6I8V1U3">
    <property type="expression patterns" value="baseline"/>
</dbReference>
<keyword evidence="2" id="KW-1185">Reference proteome</keyword>
<dbReference type="AlphaFoldDB" id="A0A6I8V1U3"/>
<sequence>MANIGHFIDRNADIRAAGLSSLRTTGADRESIKDCFVFSHMEEKAEHMLRAECKHLKIHSKSRRTPIVPCNTVGDLLSTELQKTRFMAFKEKFSEDMYFKKPKLGDITPAHSKPDSVTNESRTFGRPSSIPEPLYDIILPPKPAEQVNREFGEFHQKRIISNNHYFPSEQINRRYEKPFDRHNTFGQQTKFNGMGLMVKRCLKQNGADDPHMVIVRKPQMDFIDRTYGPLGLKYKKYPYDVPNMIHGLRRLTPKCDVKMLLENTTPNTSTEKLVNAFTHLNILRQELQKRIDFKMFDLISLLEKSDKESTGYLPLNRIIDIMHKLHIRVDARKIRIALKHYRMLLDEGCATERISYQEFCRLISIQVPLPSTGNISVMPENNYNKDTTYRLLCADLKKTPDKGRVERKHQLTPEQLDAQNTHVEELINPDQAMLSGLGPSDFMRLRSKEQLQTIFKEVVSKDEFERICAQLMADHADQKDMFSIVQFKALMGNPILHEKGTT</sequence>
<dbReference type="KEGG" id="dpo:6900749"/>
<dbReference type="InterPro" id="IPR011992">
    <property type="entry name" value="EF-hand-dom_pair"/>
</dbReference>
<dbReference type="InParanoid" id="A0A6I8V1U3"/>
<dbReference type="InterPro" id="IPR057428">
    <property type="entry name" value="EFHB_EF-hand_C"/>
</dbReference>
<organism evidence="2 3">
    <name type="scientific">Drosophila pseudoobscura pseudoobscura</name>
    <name type="common">Fruit fly</name>
    <dbReference type="NCBI Taxonomy" id="46245"/>
    <lineage>
        <taxon>Eukaryota</taxon>
        <taxon>Metazoa</taxon>
        <taxon>Ecdysozoa</taxon>
        <taxon>Arthropoda</taxon>
        <taxon>Hexapoda</taxon>
        <taxon>Insecta</taxon>
        <taxon>Pterygota</taxon>
        <taxon>Neoptera</taxon>
        <taxon>Endopterygota</taxon>
        <taxon>Diptera</taxon>
        <taxon>Brachycera</taxon>
        <taxon>Muscomorpha</taxon>
        <taxon>Ephydroidea</taxon>
        <taxon>Drosophilidae</taxon>
        <taxon>Drosophila</taxon>
        <taxon>Sophophora</taxon>
    </lineage>
</organism>
<reference evidence="3" key="1">
    <citation type="submission" date="2025-08" db="UniProtKB">
        <authorList>
            <consortium name="RefSeq"/>
        </authorList>
    </citation>
    <scope>IDENTIFICATION</scope>
    <source>
        <strain evidence="3">MV-25-SWS-2005</strain>
        <tissue evidence="3">Whole body</tissue>
    </source>
</reference>
<gene>
    <name evidence="3" type="primary">LOC6900749</name>
</gene>
<dbReference type="Proteomes" id="UP000001819">
    <property type="component" value="Chromosome X"/>
</dbReference>
<name>A0A6I8V1U3_DROPS</name>
<evidence type="ECO:0000313" key="2">
    <source>
        <dbReference type="Proteomes" id="UP000001819"/>
    </source>
</evidence>